<name>A0A834IYT8_RHYFE</name>
<dbReference type="AlphaFoldDB" id="A0A834IYT8"/>
<dbReference type="InterPro" id="IPR001464">
    <property type="entry name" value="Annexin"/>
</dbReference>
<dbReference type="Pfam" id="PF00191">
    <property type="entry name" value="Annexin"/>
    <property type="match status" value="4"/>
</dbReference>
<keyword evidence="5" id="KW-0732">Signal</keyword>
<keyword evidence="7" id="KW-1185">Reference proteome</keyword>
<evidence type="ECO:0000256" key="2">
    <source>
        <dbReference type="ARBA" id="ARBA00022737"/>
    </source>
</evidence>
<evidence type="ECO:0000256" key="4">
    <source>
        <dbReference type="RuleBase" id="RU003540"/>
    </source>
</evidence>
<evidence type="ECO:0000256" key="5">
    <source>
        <dbReference type="SAM" id="SignalP"/>
    </source>
</evidence>
<dbReference type="InterPro" id="IPR037104">
    <property type="entry name" value="Annexin_sf"/>
</dbReference>
<accession>A0A834IYT8</accession>
<dbReference type="GO" id="GO:0012506">
    <property type="term" value="C:vesicle membrane"/>
    <property type="evidence" value="ECO:0007669"/>
    <property type="project" value="TreeGrafter"/>
</dbReference>
<dbReference type="SMART" id="SM00335">
    <property type="entry name" value="ANX"/>
    <property type="match status" value="4"/>
</dbReference>
<evidence type="ECO:0000256" key="1">
    <source>
        <dbReference type="ARBA" id="ARBA00007831"/>
    </source>
</evidence>
<comment type="similarity">
    <text evidence="1 4">Belongs to the annexin family.</text>
</comment>
<reference evidence="6" key="1">
    <citation type="submission" date="2020-08" db="EMBL/GenBank/DDBJ databases">
        <title>Genome sequencing and assembly of the red palm weevil Rhynchophorus ferrugineus.</title>
        <authorList>
            <person name="Dias G.B."/>
            <person name="Bergman C.M."/>
            <person name="Manee M."/>
        </authorList>
    </citation>
    <scope>NUCLEOTIDE SEQUENCE</scope>
    <source>
        <strain evidence="6">AA-2017</strain>
        <tissue evidence="6">Whole larva</tissue>
    </source>
</reference>
<keyword evidence="4" id="KW-0106">Calcium</keyword>
<evidence type="ECO:0000313" key="7">
    <source>
        <dbReference type="Proteomes" id="UP000625711"/>
    </source>
</evidence>
<evidence type="ECO:0000256" key="3">
    <source>
        <dbReference type="ARBA" id="ARBA00023216"/>
    </source>
</evidence>
<keyword evidence="2 4" id="KW-0677">Repeat</keyword>
<proteinExistence type="inferred from homology"/>
<organism evidence="6 7">
    <name type="scientific">Rhynchophorus ferrugineus</name>
    <name type="common">Red palm weevil</name>
    <name type="synonym">Curculio ferrugineus</name>
    <dbReference type="NCBI Taxonomy" id="354439"/>
    <lineage>
        <taxon>Eukaryota</taxon>
        <taxon>Metazoa</taxon>
        <taxon>Ecdysozoa</taxon>
        <taxon>Arthropoda</taxon>
        <taxon>Hexapoda</taxon>
        <taxon>Insecta</taxon>
        <taxon>Pterygota</taxon>
        <taxon>Neoptera</taxon>
        <taxon>Endopterygota</taxon>
        <taxon>Coleoptera</taxon>
        <taxon>Polyphaga</taxon>
        <taxon>Cucujiformia</taxon>
        <taxon>Curculionidae</taxon>
        <taxon>Dryophthorinae</taxon>
        <taxon>Rhynchophorus</taxon>
    </lineage>
</organism>
<dbReference type="FunFam" id="1.10.220.10:FF:000001">
    <property type="entry name" value="Annexin"/>
    <property type="match status" value="1"/>
</dbReference>
<gene>
    <name evidence="6" type="ORF">GWI33_005681</name>
</gene>
<dbReference type="InterPro" id="IPR018502">
    <property type="entry name" value="Annexin_repeat"/>
</dbReference>
<dbReference type="PROSITE" id="PS51897">
    <property type="entry name" value="ANNEXIN_2"/>
    <property type="match status" value="3"/>
</dbReference>
<dbReference type="FunFam" id="1.10.220.10:FF:000005">
    <property type="entry name" value="Annexin"/>
    <property type="match status" value="1"/>
</dbReference>
<comment type="caution">
    <text evidence="6">The sequence shown here is derived from an EMBL/GenBank/DDBJ whole genome shotgun (WGS) entry which is preliminary data.</text>
</comment>
<dbReference type="OrthoDB" id="37886at2759"/>
<feature type="signal peptide" evidence="5">
    <location>
        <begin position="1"/>
        <end position="20"/>
    </location>
</feature>
<comment type="domain">
    <text evidence="4">A pair of annexin repeats may form one binding site for calcium and phospholipid.</text>
</comment>
<dbReference type="PROSITE" id="PS00223">
    <property type="entry name" value="ANNEXIN_1"/>
    <property type="match status" value="2"/>
</dbReference>
<keyword evidence="3 4" id="KW-0041">Annexin</keyword>
<keyword evidence="4" id="KW-0111">Calcium/phospholipid-binding</keyword>
<dbReference type="GO" id="GO:0001786">
    <property type="term" value="F:phosphatidylserine binding"/>
    <property type="evidence" value="ECO:0007669"/>
    <property type="project" value="TreeGrafter"/>
</dbReference>
<evidence type="ECO:0000313" key="6">
    <source>
        <dbReference type="EMBL" id="KAF7286388.1"/>
    </source>
</evidence>
<dbReference type="GO" id="GO:0005509">
    <property type="term" value="F:calcium ion binding"/>
    <property type="evidence" value="ECO:0007669"/>
    <property type="project" value="InterPro"/>
</dbReference>
<dbReference type="PANTHER" id="PTHR10502">
    <property type="entry name" value="ANNEXIN"/>
    <property type="match status" value="1"/>
</dbReference>
<dbReference type="GO" id="GO:0005886">
    <property type="term" value="C:plasma membrane"/>
    <property type="evidence" value="ECO:0007669"/>
    <property type="project" value="TreeGrafter"/>
</dbReference>
<dbReference type="Proteomes" id="UP000625711">
    <property type="component" value="Unassembled WGS sequence"/>
</dbReference>
<feature type="chain" id="PRO_5033053656" description="Annexin" evidence="5">
    <location>
        <begin position="21"/>
        <end position="338"/>
    </location>
</feature>
<dbReference type="PRINTS" id="PR00196">
    <property type="entry name" value="ANNEXIN"/>
</dbReference>
<dbReference type="PANTHER" id="PTHR10502:SF102">
    <property type="entry name" value="ANNEXIN B11"/>
    <property type="match status" value="1"/>
</dbReference>
<dbReference type="EMBL" id="JAACXV010000027">
    <property type="protein sequence ID" value="KAF7286388.1"/>
    <property type="molecule type" value="Genomic_DNA"/>
</dbReference>
<dbReference type="Gene3D" id="1.10.220.10">
    <property type="entry name" value="Annexin"/>
    <property type="match status" value="4"/>
</dbReference>
<dbReference type="GO" id="GO:0005544">
    <property type="term" value="F:calcium-dependent phospholipid binding"/>
    <property type="evidence" value="ECO:0007669"/>
    <property type="project" value="UniProtKB-KW"/>
</dbReference>
<protein>
    <recommendedName>
        <fullName evidence="4">Annexin</fullName>
    </recommendedName>
</protein>
<sequence length="338" mass="38380">MFRFICALFIITITLHESVCDDCLRNATRRVSRTPTVFPYHPLNVTDDAAALRQAMYGLGTDEDALINVLAHRTKAQRLKIAERFKEDYGKDLLKDLKSETSGNFQKLLEAMMLPPAEYLAYELNKAMDGSNTDEDVLIGILCTQANHEIIAIRRAYQTAFQRNLEDDLVTRTSDTAQRLVITLCNACPDDQVYSDVNEAKKDAEALVRVGVLNLGVDQSALNNILYQRNWKQLQLIFEEYKKLTGYNIETVIKNEFAITRSIKNQSAFFARLFRKSTKGLGTNDASLIRLVVTRSERDMVEIKQEFEEKYGETLADAIKADTSGYYEKCLLALIGEE</sequence>
<dbReference type="GO" id="GO:0005737">
    <property type="term" value="C:cytoplasm"/>
    <property type="evidence" value="ECO:0007669"/>
    <property type="project" value="TreeGrafter"/>
</dbReference>
<dbReference type="InterPro" id="IPR018252">
    <property type="entry name" value="Annexin_repeat_CS"/>
</dbReference>
<dbReference type="SUPFAM" id="SSF47874">
    <property type="entry name" value="Annexin"/>
    <property type="match status" value="1"/>
</dbReference>
<dbReference type="GO" id="GO:0005634">
    <property type="term" value="C:nucleus"/>
    <property type="evidence" value="ECO:0007669"/>
    <property type="project" value="TreeGrafter"/>
</dbReference>